<protein>
    <submittedName>
        <fullName evidence="1">PIN domain-containing protein</fullName>
    </submittedName>
</protein>
<keyword evidence="2" id="KW-1185">Reference proteome</keyword>
<reference evidence="1 2" key="2">
    <citation type="submission" date="2019-09" db="EMBL/GenBank/DDBJ databases">
        <authorList>
            <person name="Jin C."/>
        </authorList>
    </citation>
    <scope>NUCLEOTIDE SEQUENCE [LARGE SCALE GENOMIC DNA]</scope>
    <source>
        <strain evidence="1 2">BN140002</strain>
    </source>
</reference>
<accession>A0A5B2VGZ9</accession>
<dbReference type="EMBL" id="VUOA01000017">
    <property type="protein sequence ID" value="KAA2237898.1"/>
    <property type="molecule type" value="Genomic_DNA"/>
</dbReference>
<evidence type="ECO:0000313" key="2">
    <source>
        <dbReference type="Proteomes" id="UP000323142"/>
    </source>
</evidence>
<dbReference type="Proteomes" id="UP000323142">
    <property type="component" value="Unassembled WGS sequence"/>
</dbReference>
<sequence>MTEPGLVALDTNILVYAEGLNDLQRHRAAVEVIAALGERIVALPAQCLGELFSAMVRKFGRPPRDACERVSR</sequence>
<dbReference type="InterPro" id="IPR029060">
    <property type="entry name" value="PIN-like_dom_sf"/>
</dbReference>
<gene>
    <name evidence="1" type="ORF">F0L46_07855</name>
</gene>
<organism evidence="1 2">
    <name type="scientific">Salinarimonas soli</name>
    <dbReference type="NCBI Taxonomy" id="1638099"/>
    <lineage>
        <taxon>Bacteria</taxon>
        <taxon>Pseudomonadati</taxon>
        <taxon>Pseudomonadota</taxon>
        <taxon>Alphaproteobacteria</taxon>
        <taxon>Hyphomicrobiales</taxon>
        <taxon>Salinarimonadaceae</taxon>
        <taxon>Salinarimonas</taxon>
    </lineage>
</organism>
<reference evidence="1 2" key="1">
    <citation type="submission" date="2019-09" db="EMBL/GenBank/DDBJ databases">
        <title>Salinarimonas rosea gen. nov., sp. nov., a new member of the a-2 subgroup of the Proteobacteria.</title>
        <authorList>
            <person name="Liu J."/>
        </authorList>
    </citation>
    <scope>NUCLEOTIDE SEQUENCE [LARGE SCALE GENOMIC DNA]</scope>
    <source>
        <strain evidence="1 2">BN140002</strain>
    </source>
</reference>
<dbReference type="RefSeq" id="WP_149816509.1">
    <property type="nucleotide sequence ID" value="NZ_VUOA01000017.1"/>
</dbReference>
<dbReference type="SUPFAM" id="SSF88723">
    <property type="entry name" value="PIN domain-like"/>
    <property type="match status" value="1"/>
</dbReference>
<dbReference type="AlphaFoldDB" id="A0A5B2VGZ9"/>
<comment type="caution">
    <text evidence="1">The sequence shown here is derived from an EMBL/GenBank/DDBJ whole genome shotgun (WGS) entry which is preliminary data.</text>
</comment>
<name>A0A5B2VGZ9_9HYPH</name>
<dbReference type="OrthoDB" id="163436at2"/>
<proteinExistence type="predicted"/>
<evidence type="ECO:0000313" key="1">
    <source>
        <dbReference type="EMBL" id="KAA2237898.1"/>
    </source>
</evidence>